<feature type="domain" description="SSD" evidence="4">
    <location>
        <begin position="359"/>
        <end position="489"/>
    </location>
</feature>
<dbReference type="Gene3D" id="1.20.1600.10">
    <property type="entry name" value="Outer membrane efflux proteins (OEP)"/>
    <property type="match status" value="1"/>
</dbReference>
<feature type="transmembrane region" description="Helical" evidence="3">
    <location>
        <begin position="364"/>
        <end position="384"/>
    </location>
</feature>
<dbReference type="EMBL" id="VZRA01000001">
    <property type="protein sequence ID" value="KAB0671608.1"/>
    <property type="molecule type" value="Genomic_DNA"/>
</dbReference>
<comment type="caution">
    <text evidence="5">The sequence shown here is derived from an EMBL/GenBank/DDBJ whole genome shotgun (WGS) entry which is preliminary data.</text>
</comment>
<evidence type="ECO:0000313" key="5">
    <source>
        <dbReference type="EMBL" id="KAB0671608.1"/>
    </source>
</evidence>
<sequence length="1470" mass="160077">MNLAKASLRYPTVTVILAALLVIVGVRAFLVMPRTEDPTITIRTGLVLALYPGATSEQVEKQVTKTLEKHIFKFPEVRKGKTYSTSRPGLVAINVELEDYVKNADQFWAKLRNELNETRATELPDGVRGPMVNSDFGDTVAMLIAVHGKRYGYRELRDYVDRIQDELRSVRDIGKLATYGGQSEEIWITSSLERVSQYFADPARVVQALQQQNIIAGSGNFEASQAKIPLRTTGFFTAEEQIRRTMVDVSRTGQPVYLRDFATVERRYQDPTFLVRHDGEPSILLSVEMQKGKNIVQLGEQIDRVFTRLKSALPPDVQLELIANQPAVVKSRMTSLSHEFLLAIGSVILVTVILLPIRVAVIAALAIPITLCATLGVMNALGIALHQVSIAALIVVLGIVVDDAIVIADNYVELLDRKVPKAEAAWRSATDVVVPVFTATVTIVFSFLPLLILSGSVGEFIMALPLTVAIALTVSFIVAVLFTPILCRFFIKKGLHDHENGETKGAKKTFSVLDALQAGYKILITRFMAKKRCAVLLGAGAFAAGVVLFGTVREQFFPSAERNQFVIDVWMSQGARIESTDAVMRRIENHLASRPGITHYASFVGQSAPRFYYNVNPQLPDAAYGQFIVNTKSVEATPLLVDELRTSLASLAPEALVIVKELQQGELLEAPIEVRISGDDIGELKRLAAQVQTIVSAVPYAQFVHNDFFNDSCLVDVNVNNELANRLGITNSSVSRLLSGALDGGPVNTLWEGDRPVSILLRLDQDSRTSFAAVQNAYLTSRLTNASVPLRSIATLQPEWQTSRIVRRNGVRTITVRGFVKQGWYASDLLKTVRPHIKAMQLPPGYRIEYGGESSNSEQTLPEMTVALGISLLAIFLVLLVQFRTVSEPLVIMSSIPLALPGAVLGLLLTHNPFGFTAFMGMISLCGIVVRNAIILVDYIKEKIAEGESLEQAATEAGERRLRPIFLTTMAAAVGVTPMILSGSSLWSPLASVIAVGLILSMFFTLLVVPVLYVIVMSRKRRAVPPALAVILAAAGLLAAAAGQAWAEQVKLTLPEAVDLARHQNSALKISLAKVRENGQRVVSARADYFPRLSNTTSYVGVSDQELVTVPAGSLGTIPGAGPFPSQTTTLRQGAAATLLSTTTLSQPLTQLFKVHEANQIADTDQRIAEADAKKAEQEVILGVHQLYYGVLIAHKQQEAAQAAVAATREEVRESEDGVRAGNLLDVAVAGSRVQSLQSRHSLLAAEILIADLTAELNDLLGLAPDTELILAPVAEAPPAPQPLSGYLRDALSRNPELLAARGAAVKAGHALNAAQDEYIPDISLFARHTYQDGVPFLAHNIGTFGAQMTWTIFDWGSRRGVVGQRRAQVAQAEENVKRLEQRVTVEIDKAYRKLEQTRLMVDVAREELQLRKEQLRLSANRVKAGATTAARHAESVAAVAKAEADELQAELGYRLAQAELERITGISSY</sequence>
<keyword evidence="2" id="KW-0175">Coiled coil</keyword>
<evidence type="ECO:0000256" key="1">
    <source>
        <dbReference type="ARBA" id="ARBA00007613"/>
    </source>
</evidence>
<dbReference type="SUPFAM" id="SSF82693">
    <property type="entry name" value="Multidrug efflux transporter AcrB pore domain, PN1, PN2, PC1 and PC2 subdomains"/>
    <property type="match status" value="3"/>
</dbReference>
<dbReference type="PRINTS" id="PR00702">
    <property type="entry name" value="ACRIFLAVINRP"/>
</dbReference>
<dbReference type="Gene3D" id="3.30.70.1440">
    <property type="entry name" value="Multidrug efflux transporter AcrB pore domain"/>
    <property type="match status" value="1"/>
</dbReference>
<dbReference type="RefSeq" id="WP_151155059.1">
    <property type="nucleotide sequence ID" value="NZ_VZRA01000001.1"/>
</dbReference>
<accession>A0ABQ6TRD3</accession>
<dbReference type="InterPro" id="IPR000731">
    <property type="entry name" value="SSD"/>
</dbReference>
<feature type="transmembrane region" description="Helical" evidence="3">
    <location>
        <begin position="390"/>
        <end position="412"/>
    </location>
</feature>
<protein>
    <submittedName>
        <fullName evidence="5">MMPL family transporter</fullName>
    </submittedName>
</protein>
<dbReference type="Gene3D" id="1.20.1640.10">
    <property type="entry name" value="Multidrug efflux transporter AcrB transmembrane domain"/>
    <property type="match status" value="2"/>
</dbReference>
<dbReference type="Pfam" id="PF02321">
    <property type="entry name" value="OEP"/>
    <property type="match status" value="2"/>
</dbReference>
<evidence type="ECO:0000256" key="3">
    <source>
        <dbReference type="SAM" id="Phobius"/>
    </source>
</evidence>
<dbReference type="Pfam" id="PF00873">
    <property type="entry name" value="ACR_tran"/>
    <property type="match status" value="1"/>
</dbReference>
<feature type="transmembrane region" description="Helical" evidence="3">
    <location>
        <begin position="965"/>
        <end position="987"/>
    </location>
</feature>
<keyword evidence="3" id="KW-0472">Membrane</keyword>
<feature type="transmembrane region" description="Helical" evidence="3">
    <location>
        <begin position="1027"/>
        <end position="1047"/>
    </location>
</feature>
<keyword evidence="6" id="KW-1185">Reference proteome</keyword>
<dbReference type="Gene3D" id="3.30.70.1320">
    <property type="entry name" value="Multidrug efflux transporter AcrB pore domain like"/>
    <property type="match status" value="1"/>
</dbReference>
<dbReference type="Gene3D" id="3.30.70.1430">
    <property type="entry name" value="Multidrug efflux transporter AcrB pore domain"/>
    <property type="match status" value="2"/>
</dbReference>
<keyword evidence="3" id="KW-1133">Transmembrane helix</keyword>
<dbReference type="PANTHER" id="PTHR32063:SF18">
    <property type="entry name" value="CATION EFFLUX SYSTEM PROTEIN"/>
    <property type="match status" value="1"/>
</dbReference>
<feature type="coiled-coil region" evidence="2">
    <location>
        <begin position="1363"/>
        <end position="1451"/>
    </location>
</feature>
<organism evidence="5 6">
    <name type="scientific">Oryzomonas sagensis</name>
    <dbReference type="NCBI Taxonomy" id="2603857"/>
    <lineage>
        <taxon>Bacteria</taxon>
        <taxon>Pseudomonadati</taxon>
        <taxon>Thermodesulfobacteriota</taxon>
        <taxon>Desulfuromonadia</taxon>
        <taxon>Geobacterales</taxon>
        <taxon>Geobacteraceae</taxon>
        <taxon>Oryzomonas</taxon>
    </lineage>
</organism>
<name>A0ABQ6TRD3_9BACT</name>
<feature type="transmembrane region" description="Helical" evidence="3">
    <location>
        <begin position="432"/>
        <end position="454"/>
    </location>
</feature>
<dbReference type="SUPFAM" id="SSF56954">
    <property type="entry name" value="Outer membrane efflux proteins (OEP)"/>
    <property type="match status" value="1"/>
</dbReference>
<dbReference type="SUPFAM" id="SSF82714">
    <property type="entry name" value="Multidrug efflux transporter AcrB TolC docking domain, DN and DC subdomains"/>
    <property type="match status" value="2"/>
</dbReference>
<dbReference type="InterPro" id="IPR027463">
    <property type="entry name" value="AcrB_DN_DC_subdom"/>
</dbReference>
<feature type="transmembrane region" description="Helical" evidence="3">
    <location>
        <begin position="864"/>
        <end position="883"/>
    </location>
</feature>
<evidence type="ECO:0000259" key="4">
    <source>
        <dbReference type="PROSITE" id="PS50156"/>
    </source>
</evidence>
<dbReference type="PANTHER" id="PTHR32063">
    <property type="match status" value="1"/>
</dbReference>
<dbReference type="InterPro" id="IPR001036">
    <property type="entry name" value="Acrflvin-R"/>
</dbReference>
<feature type="transmembrane region" description="Helical" evidence="3">
    <location>
        <begin position="914"/>
        <end position="934"/>
    </location>
</feature>
<dbReference type="PROSITE" id="PS50156">
    <property type="entry name" value="SSD"/>
    <property type="match status" value="1"/>
</dbReference>
<dbReference type="InterPro" id="IPR003423">
    <property type="entry name" value="OMP_efflux"/>
</dbReference>
<dbReference type="Proteomes" id="UP000798046">
    <property type="component" value="Unassembled WGS sequence"/>
</dbReference>
<keyword evidence="3" id="KW-0812">Transmembrane</keyword>
<feature type="transmembrane region" description="Helical" evidence="3">
    <location>
        <begin position="460"/>
        <end position="486"/>
    </location>
</feature>
<gene>
    <name evidence="5" type="ORF">F6V30_03260</name>
</gene>
<evidence type="ECO:0000313" key="6">
    <source>
        <dbReference type="Proteomes" id="UP000798046"/>
    </source>
</evidence>
<feature type="transmembrane region" description="Helical" evidence="3">
    <location>
        <begin position="890"/>
        <end position="908"/>
    </location>
</feature>
<feature type="transmembrane region" description="Helical" evidence="3">
    <location>
        <begin position="993"/>
        <end position="1015"/>
    </location>
</feature>
<feature type="transmembrane region" description="Helical" evidence="3">
    <location>
        <begin position="533"/>
        <end position="552"/>
    </location>
</feature>
<proteinExistence type="inferred from homology"/>
<comment type="similarity">
    <text evidence="1">Belongs to the outer membrane factor (OMF) (TC 1.B.17) family.</text>
</comment>
<dbReference type="Gene3D" id="3.30.2090.10">
    <property type="entry name" value="Multidrug efflux transporter AcrB TolC docking domain, DN and DC subdomains"/>
    <property type="match status" value="2"/>
</dbReference>
<dbReference type="SUPFAM" id="SSF82866">
    <property type="entry name" value="Multidrug efflux transporter AcrB transmembrane domain"/>
    <property type="match status" value="2"/>
</dbReference>
<reference evidence="5 6" key="1">
    <citation type="journal article" date="2020" name="Microorganisms">
        <title>Description of Three Novel Members in the Family Geobacteraceae, Oryzomonas japonicum gen. nov., sp. nov., Oryzomonas sagensis sp. nov., and Oryzomonas ruber sp. nov.</title>
        <authorList>
            <person name="Xu Z."/>
            <person name="Masuda Y."/>
            <person name="Hayakawa C."/>
            <person name="Ushijima N."/>
            <person name="Kawano K."/>
            <person name="Shiratori Y."/>
            <person name="Senoo K."/>
            <person name="Itoh H."/>
        </authorList>
    </citation>
    <scope>NUCLEOTIDE SEQUENCE [LARGE SCALE GENOMIC DNA]</scope>
    <source>
        <strain evidence="5 6">Red100</strain>
    </source>
</reference>
<evidence type="ECO:0000256" key="2">
    <source>
        <dbReference type="SAM" id="Coils"/>
    </source>
</evidence>
<feature type="transmembrane region" description="Helical" evidence="3">
    <location>
        <begin position="340"/>
        <end position="357"/>
    </location>
</feature>